<dbReference type="Gene3D" id="3.40.640.10">
    <property type="entry name" value="Type I PLP-dependent aspartate aminotransferase-like (Major domain)"/>
    <property type="match status" value="1"/>
</dbReference>
<keyword evidence="4" id="KW-0663">Pyridoxal phosphate</keyword>
<evidence type="ECO:0000313" key="8">
    <source>
        <dbReference type="EMBL" id="KQL51353.1"/>
    </source>
</evidence>
<evidence type="ECO:0000256" key="3">
    <source>
        <dbReference type="ARBA" id="ARBA00022793"/>
    </source>
</evidence>
<dbReference type="EMBL" id="LJJC01000006">
    <property type="protein sequence ID" value="KQL51353.1"/>
    <property type="molecule type" value="Genomic_DNA"/>
</dbReference>
<dbReference type="OrthoDB" id="9815233at2"/>
<dbReference type="Gene3D" id="3.90.100.10">
    <property type="entry name" value="Orn/Lys/Arg decarboxylase, C-terminal domain"/>
    <property type="match status" value="1"/>
</dbReference>
<dbReference type="InterPro" id="IPR036633">
    <property type="entry name" value="Prn/Lys/Arg_de-COase_C_sf"/>
</dbReference>
<dbReference type="Pfam" id="PF01276">
    <property type="entry name" value="OKR_DC_1"/>
    <property type="match status" value="1"/>
</dbReference>
<dbReference type="AlphaFoldDB" id="A0A0Q3TCM6"/>
<keyword evidence="3" id="KW-0210">Decarboxylase</keyword>
<dbReference type="SUPFAM" id="SSF53383">
    <property type="entry name" value="PLP-dependent transferases"/>
    <property type="match status" value="1"/>
</dbReference>
<evidence type="ECO:0000256" key="2">
    <source>
        <dbReference type="ARBA" id="ARBA00010671"/>
    </source>
</evidence>
<gene>
    <name evidence="8" type="ORF">AN964_20470</name>
</gene>
<dbReference type="Pfam" id="PF03711">
    <property type="entry name" value="OKR_DC_1_C"/>
    <property type="match status" value="1"/>
</dbReference>
<dbReference type="PATRIC" id="fig|157838.3.peg.4503"/>
<dbReference type="GO" id="GO:0016831">
    <property type="term" value="F:carboxy-lyase activity"/>
    <property type="evidence" value="ECO:0007669"/>
    <property type="project" value="UniProtKB-KW"/>
</dbReference>
<name>A0A0Q3TCM6_9BACI</name>
<evidence type="ECO:0000256" key="4">
    <source>
        <dbReference type="ARBA" id="ARBA00022898"/>
    </source>
</evidence>
<dbReference type="InterPro" id="IPR015424">
    <property type="entry name" value="PyrdxlP-dep_Trfase"/>
</dbReference>
<dbReference type="InterPro" id="IPR000310">
    <property type="entry name" value="Orn/Lys/Arg_deCO2ase_major_dom"/>
</dbReference>
<evidence type="ECO:0000259" key="6">
    <source>
        <dbReference type="Pfam" id="PF01276"/>
    </source>
</evidence>
<evidence type="ECO:0000259" key="7">
    <source>
        <dbReference type="Pfam" id="PF03711"/>
    </source>
</evidence>
<dbReference type="PANTHER" id="PTHR43277">
    <property type="entry name" value="ARGININE DECARBOXYLASE"/>
    <property type="match status" value="1"/>
</dbReference>
<feature type="domain" description="Orn/Lys/Arg decarboxylase C-terminal" evidence="7">
    <location>
        <begin position="383"/>
        <end position="457"/>
    </location>
</feature>
<dbReference type="InterPro" id="IPR015421">
    <property type="entry name" value="PyrdxlP-dep_Trfase_major"/>
</dbReference>
<dbReference type="RefSeq" id="WP_055741659.1">
    <property type="nucleotide sequence ID" value="NZ_JAAIWL010000058.1"/>
</dbReference>
<comment type="cofactor">
    <cofactor evidence="1">
        <name>pyridoxal 5'-phosphate</name>
        <dbReference type="ChEBI" id="CHEBI:597326"/>
    </cofactor>
</comment>
<feature type="domain" description="Orn/Lys/Arg decarboxylases family 1 pyridoxal-P attachment site" evidence="6">
    <location>
        <begin position="7"/>
        <end position="352"/>
    </location>
</feature>
<organism evidence="8 9">
    <name type="scientific">Heyndrickxia shackletonii</name>
    <dbReference type="NCBI Taxonomy" id="157838"/>
    <lineage>
        <taxon>Bacteria</taxon>
        <taxon>Bacillati</taxon>
        <taxon>Bacillota</taxon>
        <taxon>Bacilli</taxon>
        <taxon>Bacillales</taxon>
        <taxon>Bacillaceae</taxon>
        <taxon>Heyndrickxia</taxon>
    </lineage>
</organism>
<accession>A0A0Q3TCM6</accession>
<keyword evidence="5" id="KW-0456">Lyase</keyword>
<dbReference type="PANTHER" id="PTHR43277:SF3">
    <property type="entry name" value="DECARBOXYLASE, PUTATIVE-RELATED"/>
    <property type="match status" value="1"/>
</dbReference>
<reference evidence="8 9" key="1">
    <citation type="submission" date="2015-09" db="EMBL/GenBank/DDBJ databases">
        <title>Genome sequencing project for genomic taxonomy and phylogenomics of Bacillus-like bacteria.</title>
        <authorList>
            <person name="Liu B."/>
            <person name="Wang J."/>
            <person name="Zhu Y."/>
            <person name="Liu G."/>
            <person name="Chen Q."/>
            <person name="Chen Z."/>
            <person name="Lan J."/>
            <person name="Che J."/>
            <person name="Ge C."/>
            <person name="Shi H."/>
            <person name="Pan Z."/>
            <person name="Liu X."/>
        </authorList>
    </citation>
    <scope>NUCLEOTIDE SEQUENCE [LARGE SCALE GENOMIC DNA]</scope>
    <source>
        <strain evidence="8 9">LMG 18435</strain>
    </source>
</reference>
<comment type="caution">
    <text evidence="8">The sequence shown here is derived from an EMBL/GenBank/DDBJ whole genome shotgun (WGS) entry which is preliminary data.</text>
</comment>
<dbReference type="InterPro" id="IPR052357">
    <property type="entry name" value="Orn_Lys_Arg_decarboxylase-I"/>
</dbReference>
<dbReference type="STRING" id="157838.AN964_20470"/>
<proteinExistence type="inferred from homology"/>
<evidence type="ECO:0008006" key="10">
    <source>
        <dbReference type="Google" id="ProtNLM"/>
    </source>
</evidence>
<comment type="similarity">
    <text evidence="2">Belongs to the Orn/Lys/Arg decarboxylase class-I family.</text>
</comment>
<sequence length="476" mass="54208">MNQKRIPLYEALNNFKEKHPISYHVPGHKNGLVYKEVNPEWAKFLQYDVTELRGLDDLHAPEGPIFDAQKLLSSLYGSRNSYFLVNGSTVGNVASILASFTKGDYVLVQRNCHKSVLNALFMANVNPIFLSPKVDNELCIPMEIEPSLVRDAFKRYPNLKGCILTYPNYYGFTYNLKDIIEIVHQNNGLVIVDEAHGPHFLIGSPFPDSGVTLGADIVIHSAHKMLPAMTMGSYLHINSERVSNERIKYYLGMLQSSSPSYPIMVSLDIARHYLANFTKEDLEFTLSHRNRFISQLSLIDGLSVKTRKEQDPLKVIVSYEGYSGFELQEILEEQAIFTELADQYHVVFVLPLLKQGFTYPYGDTVKRIKTSLEKWTPSIQVEKMLYKNKGELTSLSMTYEEMEHNEVEYVEIKNAINRVAAKMVTPYPPGIPLLLPGEKIKKEQIERLEQLLALNAKFQGDISPLYKGNISVFKDR</sequence>
<evidence type="ECO:0000256" key="5">
    <source>
        <dbReference type="ARBA" id="ARBA00023239"/>
    </source>
</evidence>
<protein>
    <recommendedName>
        <fullName evidence="10">Lysine decarboxylase</fullName>
    </recommendedName>
</protein>
<evidence type="ECO:0000256" key="1">
    <source>
        <dbReference type="ARBA" id="ARBA00001933"/>
    </source>
</evidence>
<keyword evidence="9" id="KW-1185">Reference proteome</keyword>
<dbReference type="Proteomes" id="UP000051888">
    <property type="component" value="Unassembled WGS sequence"/>
</dbReference>
<dbReference type="InterPro" id="IPR008286">
    <property type="entry name" value="Prn/Lys/Arg_de-COase_C"/>
</dbReference>
<evidence type="ECO:0000313" key="9">
    <source>
        <dbReference type="Proteomes" id="UP000051888"/>
    </source>
</evidence>
<dbReference type="SUPFAM" id="SSF55904">
    <property type="entry name" value="Ornithine decarboxylase C-terminal domain"/>
    <property type="match status" value="1"/>
</dbReference>